<evidence type="ECO:0000313" key="4">
    <source>
        <dbReference type="EMBL" id="VTT08476.1"/>
    </source>
</evidence>
<evidence type="ECO:0000259" key="3">
    <source>
        <dbReference type="PROSITE" id="PS51756"/>
    </source>
</evidence>
<sequence length="679" mass="74924">MGFYVDIAELQKAQEAYMKMVATAQSQLDTAKNGMNAIITSNSMHGEVGKAITNEINNVHNPVIVGLKNGLEFLGSEFSKTITDFQNLVGETSATAVLAEETLDDAVKKLNEADEKHKVMDTNFKSIYDGISSLYHLSAPLSSTFYTNTQTARKYVQDTKNKVNAFDKMTTTSSTEQLFSALSSQMAAAGRVKSLSYSDPILTDFVAHEELGKAIYELDQQYSKAKAEAIEAAKRKAEQEAAEREASYRRHHPIQAWLKDRSNEIGSWWGDVVEGTRNLPLPQGMKDSLLFAEGFIGAAGSMVSETAIGAVDLTQIIGIAGIDGVNRLTGGQTPEWMKRDLKGTADNLSSLAELGVGTYTALTDPGAAQRGQDPNASYADKAAYRAQETGKALWDKVTHMDAYDAGGLTFEIASLFVGPAAVGKMAKGTKLGAKAAEMINLAKNSTKARVLANVEKWGSKVDNILAKSNNVIRQFGEKLLDTRIPVSIRQEAFAFAGGMGTMPTFSVESKTLREVMHFSSKHADDVARGVGGSGKAERFYDDIIPTVKNGKFNEWFDNLAPEELEKLWEIPELRKKIEDRIRRPGGYHEWHLVSRTPQFKKWGVSMDDIKEMRSLIEDVQFINPRGVHGGRGSTKAHNEILKIIDSSYDYEEFAHRLNEWASRRMKNGILDLLEGLRRY</sequence>
<evidence type="ECO:0000313" key="5">
    <source>
        <dbReference type="Proteomes" id="UP000388056"/>
    </source>
</evidence>
<keyword evidence="2" id="KW-0175">Coiled coil</keyword>
<dbReference type="Proteomes" id="UP000388056">
    <property type="component" value="Unassembled WGS sequence"/>
</dbReference>
<accession>A0A4V0EJF0</accession>
<proteinExistence type="inferred from homology"/>
<organism evidence="4 5">
    <name type="scientific">Streptococcus oralis</name>
    <dbReference type="NCBI Taxonomy" id="1303"/>
    <lineage>
        <taxon>Bacteria</taxon>
        <taxon>Bacillati</taxon>
        <taxon>Bacillota</taxon>
        <taxon>Bacilli</taxon>
        <taxon>Lactobacillales</taxon>
        <taxon>Streptococcaceae</taxon>
        <taxon>Streptococcus</taxon>
    </lineage>
</organism>
<evidence type="ECO:0000256" key="1">
    <source>
        <dbReference type="ARBA" id="ARBA00034117"/>
    </source>
</evidence>
<dbReference type="RefSeq" id="WP_143989608.1">
    <property type="nucleotide sequence ID" value="NZ_CABEIU010000002.1"/>
</dbReference>
<dbReference type="PROSITE" id="PS51756">
    <property type="entry name" value="LXG"/>
    <property type="match status" value="1"/>
</dbReference>
<feature type="coiled-coil region" evidence="2">
    <location>
        <begin position="222"/>
        <end position="250"/>
    </location>
</feature>
<evidence type="ECO:0000256" key="2">
    <source>
        <dbReference type="SAM" id="Coils"/>
    </source>
</evidence>
<feature type="domain" description="LXG" evidence="3">
    <location>
        <begin position="1"/>
        <end position="247"/>
    </location>
</feature>
<protein>
    <submittedName>
        <fullName evidence="4">Putative transposase</fullName>
    </submittedName>
</protein>
<dbReference type="InterPro" id="IPR006829">
    <property type="entry name" value="LXG_dom"/>
</dbReference>
<dbReference type="EMBL" id="CABEIU010000002">
    <property type="protein sequence ID" value="VTT08476.1"/>
    <property type="molecule type" value="Genomic_DNA"/>
</dbReference>
<dbReference type="Pfam" id="PF04740">
    <property type="entry name" value="LXG"/>
    <property type="match status" value="1"/>
</dbReference>
<reference evidence="4 5" key="1">
    <citation type="submission" date="2019-05" db="EMBL/GenBank/DDBJ databases">
        <authorList>
            <consortium name="Pathogen Informatics"/>
        </authorList>
    </citation>
    <scope>NUCLEOTIDE SEQUENCE [LARGE SCALE GENOMIC DNA]</scope>
    <source>
        <strain evidence="4 5">NCTC10232</strain>
    </source>
</reference>
<gene>
    <name evidence="4" type="ORF">NCTC10232_01005</name>
</gene>
<comment type="similarity">
    <text evidence="1">In the N-terminal section; belongs to the LXG family.</text>
</comment>
<dbReference type="AlphaFoldDB" id="A0A4V0EJF0"/>
<name>A0A4V0EJF0_STROR</name>